<dbReference type="AlphaFoldDB" id="A0A2U3PIX6"/>
<gene>
    <name evidence="1" type="ORF">MNAB215_5851</name>
</gene>
<dbReference type="EMBL" id="FUEZ01000004">
    <property type="protein sequence ID" value="SPM43625.1"/>
    <property type="molecule type" value="Genomic_DNA"/>
</dbReference>
<accession>A0A2U3PIX6</accession>
<name>A0A2U3PIX6_9MYCO</name>
<proteinExistence type="predicted"/>
<protein>
    <submittedName>
        <fullName evidence="1">Mycobacterium numidiamassiliense ORFan</fullName>
    </submittedName>
</protein>
<evidence type="ECO:0000313" key="2">
    <source>
        <dbReference type="Proteomes" id="UP000240424"/>
    </source>
</evidence>
<dbReference type="Proteomes" id="UP000240424">
    <property type="component" value="Unassembled WGS sequence"/>
</dbReference>
<sequence>MLSAIVIYLKENDAGGGFYDLANRLLNEDNEAPVE</sequence>
<keyword evidence="2" id="KW-1185">Reference proteome</keyword>
<organism evidence="1 2">
    <name type="scientific">Mycobacterium numidiamassiliense</name>
    <dbReference type="NCBI Taxonomy" id="1841861"/>
    <lineage>
        <taxon>Bacteria</taxon>
        <taxon>Bacillati</taxon>
        <taxon>Actinomycetota</taxon>
        <taxon>Actinomycetes</taxon>
        <taxon>Mycobacteriales</taxon>
        <taxon>Mycobacteriaceae</taxon>
        <taxon>Mycobacterium</taxon>
    </lineage>
</organism>
<evidence type="ECO:0000313" key="1">
    <source>
        <dbReference type="EMBL" id="SPM43625.1"/>
    </source>
</evidence>
<reference evidence="1 2" key="1">
    <citation type="submission" date="2017-01" db="EMBL/GenBank/DDBJ databases">
        <authorList>
            <consortium name="Urmite Genomes"/>
        </authorList>
    </citation>
    <scope>NUCLEOTIDE SEQUENCE [LARGE SCALE GENOMIC DNA]</scope>
    <source>
        <strain evidence="1 2">AB215</strain>
    </source>
</reference>